<keyword evidence="3" id="KW-1185">Reference proteome</keyword>
<sequence>MRAAAHRYASPAVPCIPGSAARHALPCDGVAVSLKCLWHALGMHYKKGHREIRTLGGAPRDDPASTATGSTPLEDALPLPARARTGIRRCMTANPHAGGTCGSEEWRSASTDTRDAKLIPAVQRCCFFSSLALVGASLRRHYPHQVRSKRLLPLSLGWLPLSCVFTVANNPPRRIRGVWQAPRKPAIATSGTACPDAPSPQRPIIHALPARSATHTRVRAIVEA</sequence>
<feature type="region of interest" description="Disordered" evidence="1">
    <location>
        <begin position="54"/>
        <end position="76"/>
    </location>
</feature>
<gene>
    <name evidence="2" type="ORF">PSSU_0350</name>
</gene>
<evidence type="ECO:0000256" key="1">
    <source>
        <dbReference type="SAM" id="MobiDB-lite"/>
    </source>
</evidence>
<comment type="caution">
    <text evidence="2">The sequence shown here is derived from an EMBL/GenBank/DDBJ whole genome shotgun (WGS) entry which is preliminary data.</text>
</comment>
<evidence type="ECO:0000313" key="3">
    <source>
        <dbReference type="Proteomes" id="UP000216454"/>
    </source>
</evidence>
<dbReference type="Proteomes" id="UP000216454">
    <property type="component" value="Unassembled WGS sequence"/>
</dbReference>
<protein>
    <submittedName>
        <fullName evidence="2">Uncharacterized protein</fullName>
    </submittedName>
</protein>
<dbReference type="AlphaFoldDB" id="A0A261F0T5"/>
<reference evidence="2 3" key="1">
    <citation type="journal article" date="2017" name="BMC Genomics">
        <title>Comparative genomic and phylogenomic analyses of the Bifidobacteriaceae family.</title>
        <authorList>
            <person name="Lugli G.A."/>
            <person name="Milani C."/>
            <person name="Turroni F."/>
            <person name="Duranti S."/>
            <person name="Mancabelli L."/>
            <person name="Mangifesta M."/>
            <person name="Ferrario C."/>
            <person name="Modesto M."/>
            <person name="Mattarelli P."/>
            <person name="Jiri K."/>
            <person name="van Sinderen D."/>
            <person name="Ventura M."/>
        </authorList>
    </citation>
    <scope>NUCLEOTIDE SEQUENCE [LARGE SCALE GENOMIC DNA]</scope>
    <source>
        <strain evidence="2 3">DSM 24744</strain>
    </source>
</reference>
<accession>A0A261F0T5</accession>
<evidence type="ECO:0000313" key="2">
    <source>
        <dbReference type="EMBL" id="OZG52732.1"/>
    </source>
</evidence>
<dbReference type="EMBL" id="MWWQ01000005">
    <property type="protein sequence ID" value="OZG52732.1"/>
    <property type="molecule type" value="Genomic_DNA"/>
</dbReference>
<name>A0A261F0T5_9BIFI</name>
<proteinExistence type="predicted"/>
<organism evidence="2 3">
    <name type="scientific">Pseudoscardovia suis</name>
    <dbReference type="NCBI Taxonomy" id="987063"/>
    <lineage>
        <taxon>Bacteria</taxon>
        <taxon>Bacillati</taxon>
        <taxon>Actinomycetota</taxon>
        <taxon>Actinomycetes</taxon>
        <taxon>Bifidobacteriales</taxon>
        <taxon>Bifidobacteriaceae</taxon>
        <taxon>Pseudoscardovia</taxon>
    </lineage>
</organism>